<reference evidence="1 2" key="1">
    <citation type="submission" date="2024-11" db="EMBL/GenBank/DDBJ databases">
        <title>Adaptive evolution of stress response genes in parasites aligns with host niche diversity.</title>
        <authorList>
            <person name="Hahn C."/>
            <person name="Resl P."/>
        </authorList>
    </citation>
    <scope>NUCLEOTIDE SEQUENCE [LARGE SCALE GENOMIC DNA]</scope>
    <source>
        <strain evidence="1">EGGRZ-B1_66</strain>
        <tissue evidence="1">Body</tissue>
    </source>
</reference>
<comment type="caution">
    <text evidence="1">The sequence shown here is derived from an EMBL/GenBank/DDBJ whole genome shotgun (WGS) entry which is preliminary data.</text>
</comment>
<dbReference type="Proteomes" id="UP001626550">
    <property type="component" value="Unassembled WGS sequence"/>
</dbReference>
<gene>
    <name evidence="1" type="ORF">Ciccas_011184</name>
</gene>
<proteinExistence type="predicted"/>
<dbReference type="EMBL" id="JBJKFK010003112">
    <property type="protein sequence ID" value="KAL3310252.1"/>
    <property type="molecule type" value="Genomic_DNA"/>
</dbReference>
<organism evidence="1 2">
    <name type="scientific">Cichlidogyrus casuarinus</name>
    <dbReference type="NCBI Taxonomy" id="1844966"/>
    <lineage>
        <taxon>Eukaryota</taxon>
        <taxon>Metazoa</taxon>
        <taxon>Spiralia</taxon>
        <taxon>Lophotrochozoa</taxon>
        <taxon>Platyhelminthes</taxon>
        <taxon>Monogenea</taxon>
        <taxon>Monopisthocotylea</taxon>
        <taxon>Dactylogyridea</taxon>
        <taxon>Ancyrocephalidae</taxon>
        <taxon>Cichlidogyrus</taxon>
    </lineage>
</organism>
<keyword evidence="2" id="KW-1185">Reference proteome</keyword>
<evidence type="ECO:0000313" key="1">
    <source>
        <dbReference type="EMBL" id="KAL3310252.1"/>
    </source>
</evidence>
<name>A0ABD2PTL7_9PLAT</name>
<dbReference type="AlphaFoldDB" id="A0ABD2PTL7"/>
<sequence length="213" mass="24135">MGNRASMSSPYPEEYLTITVTPPNIMWIAQSPPEVTSSLRKVIMEYWPPGIKAERHSEQRPFEFMRMKTKANGQLAEDAKVKAQKNFEIGINPMRNSVIRFNGNPFPYDSLDAPVNSSFAFAKMISAMWQILDTFGYQQVNSGRFIKCVEASTCIFQRVHTAPVEFSIQQPNRKAVVSFEGLNRLILVNILSNVAEDIKDVCREVSFHPLSVV</sequence>
<accession>A0ABD2PTL7</accession>
<evidence type="ECO:0000313" key="2">
    <source>
        <dbReference type="Proteomes" id="UP001626550"/>
    </source>
</evidence>
<protein>
    <submittedName>
        <fullName evidence="1">Uncharacterized protein</fullName>
    </submittedName>
</protein>